<organism evidence="6 7">
    <name type="scientific">Paenibacillus timonensis</name>
    <dbReference type="NCBI Taxonomy" id="225915"/>
    <lineage>
        <taxon>Bacteria</taxon>
        <taxon>Bacillati</taxon>
        <taxon>Bacillota</taxon>
        <taxon>Bacilli</taxon>
        <taxon>Bacillales</taxon>
        <taxon>Paenibacillaceae</taxon>
        <taxon>Paenibacillus</taxon>
    </lineage>
</organism>
<dbReference type="InterPro" id="IPR036271">
    <property type="entry name" value="Tet_transcr_reg_TetR-rel_C_sf"/>
</dbReference>
<evidence type="ECO:0000259" key="5">
    <source>
        <dbReference type="PROSITE" id="PS50977"/>
    </source>
</evidence>
<evidence type="ECO:0000256" key="3">
    <source>
        <dbReference type="ARBA" id="ARBA00023163"/>
    </source>
</evidence>
<gene>
    <name evidence="6" type="ORF">ACFQ2Z_02615</name>
</gene>
<accession>A0ABW3S7I0</accession>
<dbReference type="Gene3D" id="1.10.357.10">
    <property type="entry name" value="Tetracycline Repressor, domain 2"/>
    <property type="match status" value="1"/>
</dbReference>
<dbReference type="InterPro" id="IPR009057">
    <property type="entry name" value="Homeodomain-like_sf"/>
</dbReference>
<reference evidence="7" key="1">
    <citation type="journal article" date="2019" name="Int. J. Syst. Evol. Microbiol.">
        <title>The Global Catalogue of Microorganisms (GCM) 10K type strain sequencing project: providing services to taxonomists for standard genome sequencing and annotation.</title>
        <authorList>
            <consortium name="The Broad Institute Genomics Platform"/>
            <consortium name="The Broad Institute Genome Sequencing Center for Infectious Disease"/>
            <person name="Wu L."/>
            <person name="Ma J."/>
        </authorList>
    </citation>
    <scope>NUCLEOTIDE SEQUENCE [LARGE SCALE GENOMIC DNA]</scope>
    <source>
        <strain evidence="7">CCUG 48216</strain>
    </source>
</reference>
<keyword evidence="7" id="KW-1185">Reference proteome</keyword>
<protein>
    <submittedName>
        <fullName evidence="6">TetR/AcrR family transcriptional regulator</fullName>
    </submittedName>
</protein>
<dbReference type="PROSITE" id="PS50977">
    <property type="entry name" value="HTH_TETR_2"/>
    <property type="match status" value="1"/>
</dbReference>
<comment type="caution">
    <text evidence="6">The sequence shown here is derived from an EMBL/GenBank/DDBJ whole genome shotgun (WGS) entry which is preliminary data.</text>
</comment>
<sequence>MNENGNKADDRNYAKGLPHGVALTWGLIPEPKRGPKREMSIPEIVRTAVELADKDGLAAVSMNRVAGALGYTAMSLYRYIPSKDDLLLLMQEAICDIPLPEEQDPEDWRGMMRTFVWSTVKVYKEHPWFADLPIYGAPITPNSLRFVDWALRGLQNFPISGYAKMSIILLLSSYARACGILQRDMDRALNSGTSLGEFSGYSYSTALKELVTPERFPYLHPLVMSGEYTGEDEADSDVGNDIEFGLERILDGVELYLTSATKAKRSESR</sequence>
<dbReference type="InterPro" id="IPR004111">
    <property type="entry name" value="Repressor_TetR_C"/>
</dbReference>
<evidence type="ECO:0000256" key="4">
    <source>
        <dbReference type="PROSITE-ProRule" id="PRU00335"/>
    </source>
</evidence>
<dbReference type="Proteomes" id="UP001597211">
    <property type="component" value="Unassembled WGS sequence"/>
</dbReference>
<dbReference type="RefSeq" id="WP_240267407.1">
    <property type="nucleotide sequence ID" value="NZ_JAKSXN010000001.1"/>
</dbReference>
<evidence type="ECO:0000256" key="2">
    <source>
        <dbReference type="ARBA" id="ARBA00023125"/>
    </source>
</evidence>
<evidence type="ECO:0000313" key="7">
    <source>
        <dbReference type="Proteomes" id="UP001597211"/>
    </source>
</evidence>
<dbReference type="Gene3D" id="1.10.10.60">
    <property type="entry name" value="Homeodomain-like"/>
    <property type="match status" value="1"/>
</dbReference>
<feature type="domain" description="HTH tetR-type" evidence="5">
    <location>
        <begin position="38"/>
        <end position="98"/>
    </location>
</feature>
<evidence type="ECO:0000256" key="1">
    <source>
        <dbReference type="ARBA" id="ARBA00023015"/>
    </source>
</evidence>
<dbReference type="EMBL" id="JBHTKZ010000002">
    <property type="protein sequence ID" value="MFD1180241.1"/>
    <property type="molecule type" value="Genomic_DNA"/>
</dbReference>
<dbReference type="InterPro" id="IPR001647">
    <property type="entry name" value="HTH_TetR"/>
</dbReference>
<dbReference type="SUPFAM" id="SSF48498">
    <property type="entry name" value="Tetracyclin repressor-like, C-terminal domain"/>
    <property type="match status" value="1"/>
</dbReference>
<dbReference type="PANTHER" id="PTHR30055">
    <property type="entry name" value="HTH-TYPE TRANSCRIPTIONAL REGULATOR RUTR"/>
    <property type="match status" value="1"/>
</dbReference>
<dbReference type="Pfam" id="PF02909">
    <property type="entry name" value="TetR_C_1"/>
    <property type="match status" value="1"/>
</dbReference>
<dbReference type="InterPro" id="IPR050109">
    <property type="entry name" value="HTH-type_TetR-like_transc_reg"/>
</dbReference>
<dbReference type="SUPFAM" id="SSF46689">
    <property type="entry name" value="Homeodomain-like"/>
    <property type="match status" value="1"/>
</dbReference>
<evidence type="ECO:0000313" key="6">
    <source>
        <dbReference type="EMBL" id="MFD1180241.1"/>
    </source>
</evidence>
<keyword evidence="2 4" id="KW-0238">DNA-binding</keyword>
<feature type="DNA-binding region" description="H-T-H motif" evidence="4">
    <location>
        <begin position="61"/>
        <end position="80"/>
    </location>
</feature>
<keyword evidence="1" id="KW-0805">Transcription regulation</keyword>
<dbReference type="Pfam" id="PF00440">
    <property type="entry name" value="TetR_N"/>
    <property type="match status" value="1"/>
</dbReference>
<dbReference type="PANTHER" id="PTHR30055:SF151">
    <property type="entry name" value="TRANSCRIPTIONAL REGULATORY PROTEIN"/>
    <property type="match status" value="1"/>
</dbReference>
<keyword evidence="3" id="KW-0804">Transcription</keyword>
<name>A0ABW3S7I0_9BACL</name>
<proteinExistence type="predicted"/>